<dbReference type="AlphaFoldDB" id="A0A267MN99"/>
<dbReference type="Gene3D" id="1.10.287.70">
    <property type="match status" value="1"/>
</dbReference>
<feature type="transmembrane region" description="Helical" evidence="1">
    <location>
        <begin position="553"/>
        <end position="572"/>
    </location>
</feature>
<sequence length="607" mass="69566">MLIENIEHLKQNEYIFICQNICCRNGVYNMEIILEKILEEPFRRGINKTAIVTIIKKHSTIKSERYGYLTANQVYDMIDEGAAIHLSKVYVKDFSLDEYRATRKLAKYANVKLKWCNFEECVFDISDSNYISFNNADFGNFSVNFSKATFGKGDVYFSGAIFGGGYINFKQAYFSKGNINFDNINFGTGDINFDATHFGDGHVYFNDTNFGEGNINFLCATFGKGNVDFFDCTFGKGNVDFYYTIFDEGGIYFGGATFNKSNLNFAEATFSGGDVFFDCATFNEGSLSFDEVIFGESNVDFNDMSLNELLFDKCNFKTDINIKKLKCKELYVKDCIIKEIFDLSNMSKEKINTLSFNNTKNLGQIFLCWDDNIRSAIVGVENSEKYISKSYTCKLLKENYHNIGEYNNEDYAYVEFRRCQRKSLYYRENINKPKKNNKIFSKEGITYMWEYLKYTLMPLRSRVDYIIGELIGGYGTKPRNVFCSCIITICIFAFIYNILPSGSELSDLFKEKPSEVKLFIESANGKTPISVKYAENILLMDKSTSNNLWASRLWSGIYFSGITFLTIGYGDIAPKDTLTAIFCVLEGFCGIFLMSYFTVAFVRKILR</sequence>
<accession>A0A267MN99</accession>
<keyword evidence="1" id="KW-0472">Membrane</keyword>
<gene>
    <name evidence="3" type="ORF">CCE28_00160</name>
</gene>
<protein>
    <recommendedName>
        <fullName evidence="2">Potassium channel domain-containing protein</fullName>
    </recommendedName>
</protein>
<feature type="transmembrane region" description="Helical" evidence="1">
    <location>
        <begin position="578"/>
        <end position="602"/>
    </location>
</feature>
<evidence type="ECO:0000313" key="3">
    <source>
        <dbReference type="EMBL" id="PAB60882.1"/>
    </source>
</evidence>
<evidence type="ECO:0000313" key="4">
    <source>
        <dbReference type="Proteomes" id="UP000216024"/>
    </source>
</evidence>
<reference evidence="3 4" key="1">
    <citation type="submission" date="2017-06" db="EMBL/GenBank/DDBJ databases">
        <title>Draft genome sequence of anaerobic fermentative bacterium Anaeromicrobium sediminis DY2726D isolated from West Pacific Ocean sediments.</title>
        <authorList>
            <person name="Zeng X."/>
        </authorList>
    </citation>
    <scope>NUCLEOTIDE SEQUENCE [LARGE SCALE GENOMIC DNA]</scope>
    <source>
        <strain evidence="3 4">DY2726D</strain>
    </source>
</reference>
<keyword evidence="4" id="KW-1185">Reference proteome</keyword>
<keyword evidence="1" id="KW-1133">Transmembrane helix</keyword>
<evidence type="ECO:0000256" key="1">
    <source>
        <dbReference type="SAM" id="Phobius"/>
    </source>
</evidence>
<name>A0A267MN99_9FIRM</name>
<keyword evidence="1" id="KW-0812">Transmembrane</keyword>
<proteinExistence type="predicted"/>
<dbReference type="EMBL" id="NIBG01000001">
    <property type="protein sequence ID" value="PAB60882.1"/>
    <property type="molecule type" value="Genomic_DNA"/>
</dbReference>
<dbReference type="Pfam" id="PF07885">
    <property type="entry name" value="Ion_trans_2"/>
    <property type="match status" value="1"/>
</dbReference>
<comment type="caution">
    <text evidence="3">The sequence shown here is derived from an EMBL/GenBank/DDBJ whole genome shotgun (WGS) entry which is preliminary data.</text>
</comment>
<dbReference type="InterPro" id="IPR013099">
    <property type="entry name" value="K_chnl_dom"/>
</dbReference>
<feature type="transmembrane region" description="Helical" evidence="1">
    <location>
        <begin position="479"/>
        <end position="499"/>
    </location>
</feature>
<dbReference type="Proteomes" id="UP000216024">
    <property type="component" value="Unassembled WGS sequence"/>
</dbReference>
<organism evidence="3 4">
    <name type="scientific">Anaeromicrobium sediminis</name>
    <dbReference type="NCBI Taxonomy" id="1478221"/>
    <lineage>
        <taxon>Bacteria</taxon>
        <taxon>Bacillati</taxon>
        <taxon>Bacillota</taxon>
        <taxon>Clostridia</taxon>
        <taxon>Peptostreptococcales</taxon>
        <taxon>Thermotaleaceae</taxon>
        <taxon>Anaeromicrobium</taxon>
    </lineage>
</organism>
<feature type="domain" description="Potassium channel" evidence="2">
    <location>
        <begin position="547"/>
        <end position="605"/>
    </location>
</feature>
<evidence type="ECO:0000259" key="2">
    <source>
        <dbReference type="Pfam" id="PF07885"/>
    </source>
</evidence>
<dbReference type="SUPFAM" id="SSF81324">
    <property type="entry name" value="Voltage-gated potassium channels"/>
    <property type="match status" value="1"/>
</dbReference>